<feature type="chain" id="PRO_5022951821" description="Lipoprotein" evidence="2">
    <location>
        <begin position="18"/>
        <end position="418"/>
    </location>
</feature>
<dbReference type="EMBL" id="VDEP01000247">
    <property type="protein sequence ID" value="KAA1118568.1"/>
    <property type="molecule type" value="Genomic_DNA"/>
</dbReference>
<gene>
    <name evidence="3" type="ORF">PGTUg99_009507</name>
</gene>
<proteinExistence type="predicted"/>
<evidence type="ECO:0000313" key="3">
    <source>
        <dbReference type="EMBL" id="KAA1118568.1"/>
    </source>
</evidence>
<reference evidence="3 4" key="1">
    <citation type="submission" date="2019-05" db="EMBL/GenBank/DDBJ databases">
        <title>Emergence of the Ug99 lineage of the wheat stem rust pathogen through somatic hybridization.</title>
        <authorList>
            <person name="Li F."/>
            <person name="Upadhyaya N.M."/>
            <person name="Sperschneider J."/>
            <person name="Matny O."/>
            <person name="Nguyen-Phuc H."/>
            <person name="Mago R."/>
            <person name="Raley C."/>
            <person name="Miller M.E."/>
            <person name="Silverstein K.A.T."/>
            <person name="Henningsen E."/>
            <person name="Hirsch C.D."/>
            <person name="Visser B."/>
            <person name="Pretorius Z.A."/>
            <person name="Steffenson B.J."/>
            <person name="Schwessinger B."/>
            <person name="Dodds P.N."/>
            <person name="Figueroa M."/>
        </authorList>
    </citation>
    <scope>NUCLEOTIDE SEQUENCE [LARGE SCALE GENOMIC DNA]</scope>
    <source>
        <strain evidence="3 4">Ug99</strain>
    </source>
</reference>
<protein>
    <recommendedName>
        <fullName evidence="5">Lipoprotein</fullName>
    </recommendedName>
</protein>
<feature type="region of interest" description="Disordered" evidence="1">
    <location>
        <begin position="57"/>
        <end position="87"/>
    </location>
</feature>
<evidence type="ECO:0000256" key="1">
    <source>
        <dbReference type="SAM" id="MobiDB-lite"/>
    </source>
</evidence>
<feature type="compositionally biased region" description="Polar residues" evidence="1">
    <location>
        <begin position="60"/>
        <end position="69"/>
    </location>
</feature>
<evidence type="ECO:0008006" key="5">
    <source>
        <dbReference type="Google" id="ProtNLM"/>
    </source>
</evidence>
<comment type="caution">
    <text evidence="3">The sequence shown here is derived from an EMBL/GenBank/DDBJ whole genome shotgun (WGS) entry which is preliminary data.</text>
</comment>
<evidence type="ECO:0000313" key="4">
    <source>
        <dbReference type="Proteomes" id="UP000325313"/>
    </source>
</evidence>
<feature type="signal peptide" evidence="2">
    <location>
        <begin position="1"/>
        <end position="17"/>
    </location>
</feature>
<organism evidence="3 4">
    <name type="scientific">Puccinia graminis f. sp. tritici</name>
    <dbReference type="NCBI Taxonomy" id="56615"/>
    <lineage>
        <taxon>Eukaryota</taxon>
        <taxon>Fungi</taxon>
        <taxon>Dikarya</taxon>
        <taxon>Basidiomycota</taxon>
        <taxon>Pucciniomycotina</taxon>
        <taxon>Pucciniomycetes</taxon>
        <taxon>Pucciniales</taxon>
        <taxon>Pucciniaceae</taxon>
        <taxon>Puccinia</taxon>
    </lineage>
</organism>
<accession>A0A5B0QZ42</accession>
<evidence type="ECO:0000256" key="2">
    <source>
        <dbReference type="SAM" id="SignalP"/>
    </source>
</evidence>
<dbReference type="AlphaFoldDB" id="A0A5B0QZ42"/>
<dbReference type="Proteomes" id="UP000325313">
    <property type="component" value="Unassembled WGS sequence"/>
</dbReference>
<name>A0A5B0QZ42_PUCGR</name>
<sequence>MIAQHLILGIFFISAACGSLETPSIPSKIKKREDGGTFFKAVKSFFKECVPVHNVHRSPDTTTSQSLETKSPHSLMETRPSQNLEKISTDSVEIGPSKSLELDPSTFLGDKITAAHTNEEKDSLKKLFTILDDALPHWHSLDNQLQSDIFKTWKRIPERFDSFKYDSLCLSYLEKDILEKLQEVKMGLEGEDLRICTDLITNFKNLNKKLSKMIQLRFLELMESYPKIKLMESLLSEAEFNKKKASLQRASHELLEDNLNQEFQQIGHSVLEELCNMKNQFKALKLLPQSPRDLSISPEFEPFREYFYTAIDLLYKHGSINEDTVQRYFNLNDKESLEQLSSYIDFNIWLRKGYRITGWKTGITECWYLPVFNTSLKALSLKQELIINFYVLAKSLICEGNKIFINEKPDHEWKIFLK</sequence>
<keyword evidence="2" id="KW-0732">Signal</keyword>